<gene>
    <name evidence="2" type="ORF">17H9-6</name>
</gene>
<feature type="coiled-coil region" evidence="1">
    <location>
        <begin position="84"/>
        <end position="111"/>
    </location>
</feature>
<protein>
    <submittedName>
        <fullName evidence="2">Uncharacterized protein</fullName>
    </submittedName>
</protein>
<dbReference type="InterPro" id="IPR011990">
    <property type="entry name" value="TPR-like_helical_dom_sf"/>
</dbReference>
<evidence type="ECO:0000256" key="1">
    <source>
        <dbReference type="SAM" id="Coils"/>
    </source>
</evidence>
<dbReference type="HAMAP" id="MF_02066">
    <property type="entry name" value="CpoB"/>
    <property type="match status" value="1"/>
</dbReference>
<dbReference type="EMBL" id="AM270417">
    <property type="protein sequence ID" value="CAK32580.1"/>
    <property type="molecule type" value="Genomic_DNA"/>
</dbReference>
<dbReference type="NCBIfam" id="TIGR02795">
    <property type="entry name" value="tol_pal_ybgF"/>
    <property type="match status" value="1"/>
</dbReference>
<dbReference type="GO" id="GO:0051301">
    <property type="term" value="P:cell division"/>
    <property type="evidence" value="ECO:0007669"/>
    <property type="project" value="InterPro"/>
</dbReference>
<dbReference type="Gene3D" id="1.25.40.10">
    <property type="entry name" value="Tetratricopeptide repeat domain"/>
    <property type="match status" value="1"/>
</dbReference>
<name>Q1EI30_9ZZZZ</name>
<accession>Q1EI30</accession>
<proteinExistence type="inferred from homology"/>
<evidence type="ECO:0000313" key="2">
    <source>
        <dbReference type="EMBL" id="CAK32580.1"/>
    </source>
</evidence>
<dbReference type="PROSITE" id="PS50005">
    <property type="entry name" value="TPR"/>
    <property type="match status" value="1"/>
</dbReference>
<feature type="coiled-coil region" evidence="1">
    <location>
        <begin position="32"/>
        <end position="59"/>
    </location>
</feature>
<dbReference type="AlphaFoldDB" id="Q1EI30"/>
<dbReference type="Pfam" id="PF13432">
    <property type="entry name" value="TPR_16"/>
    <property type="match status" value="1"/>
</dbReference>
<dbReference type="InterPro" id="IPR034706">
    <property type="entry name" value="CpoB"/>
</dbReference>
<keyword evidence="1" id="KW-0175">Coiled coil</keyword>
<reference evidence="2" key="1">
    <citation type="submission" date="2006-06" db="EMBL/GenBank/DDBJ databases">
        <title>Construction and analysis of a metagenomic library from a deep-sea sediment of east Pacific nodule Province.</title>
        <authorList>
            <person name="Xu M."/>
            <person name="Xiao X."/>
            <person name="Wang F."/>
        </authorList>
    </citation>
    <scope>NUCLEOTIDE SEQUENCE</scope>
</reference>
<dbReference type="SUPFAM" id="SSF48452">
    <property type="entry name" value="TPR-like"/>
    <property type="match status" value="1"/>
</dbReference>
<dbReference type="Pfam" id="PF13174">
    <property type="entry name" value="TPR_6"/>
    <property type="match status" value="1"/>
</dbReference>
<organism evidence="2">
    <name type="scientific">uncultured organism</name>
    <dbReference type="NCBI Taxonomy" id="155900"/>
    <lineage>
        <taxon>unclassified sequences</taxon>
        <taxon>environmental samples</taxon>
    </lineage>
</organism>
<sequence>MKRWLGLSGYAAGGLGWLPVAVVAALLSAPHALAQSGELRSLLDRMERLERDIGALNRQLSRGGKRPLVAPGAVSGTADAGPAIARLDIRLTALDEELRAATGKMEELTYRIGQINSRLDKLVGDVDYRLSVLEGARTGAPGVAEAPVSGRPRMAAVPRAPAVEARAPGARGQGFAAPPGILGTITENDLKAITPPKARAGPAQPAVAPAATETAVLPEGTPKERYTYAFGLLRQAKYDEAEAALRAFIQAHGDDPLASNARFWLGDTYYVREQFKEAAKTFLAGYKADPKGAKAPDDLLKLGMSLARLEKKKEACVTFAKLKTDFPDAPDRIKKAAARERQRAACR</sequence>
<dbReference type="InterPro" id="IPR014162">
    <property type="entry name" value="CpoB_C"/>
</dbReference>
<dbReference type="InterPro" id="IPR019734">
    <property type="entry name" value="TPR_rpt"/>
</dbReference>